<keyword evidence="7" id="KW-1015">Disulfide bond</keyword>
<name>A0A182FB81_ANOAL</name>
<organism evidence="11 12">
    <name type="scientific">Anopheles albimanus</name>
    <name type="common">New world malaria mosquito</name>
    <dbReference type="NCBI Taxonomy" id="7167"/>
    <lineage>
        <taxon>Eukaryota</taxon>
        <taxon>Metazoa</taxon>
        <taxon>Ecdysozoa</taxon>
        <taxon>Arthropoda</taxon>
        <taxon>Hexapoda</taxon>
        <taxon>Insecta</taxon>
        <taxon>Pterygota</taxon>
        <taxon>Neoptera</taxon>
        <taxon>Endopterygota</taxon>
        <taxon>Diptera</taxon>
        <taxon>Nematocera</taxon>
        <taxon>Culicoidea</taxon>
        <taxon>Culicidae</taxon>
        <taxon>Anophelinae</taxon>
        <taxon>Anopheles</taxon>
    </lineage>
</organism>
<keyword evidence="6 9" id="KW-0339">Growth factor</keyword>
<evidence type="ECO:0000256" key="6">
    <source>
        <dbReference type="ARBA" id="ARBA00023030"/>
    </source>
</evidence>
<evidence type="ECO:0000256" key="3">
    <source>
        <dbReference type="ARBA" id="ARBA00022514"/>
    </source>
</evidence>
<dbReference type="InterPro" id="IPR019734">
    <property type="entry name" value="TPR_rpt"/>
</dbReference>
<dbReference type="PROSITE" id="PS50005">
    <property type="entry name" value="TPR"/>
    <property type="match status" value="1"/>
</dbReference>
<dbReference type="PROSITE" id="PS00250">
    <property type="entry name" value="TGF_BETA_1"/>
    <property type="match status" value="1"/>
</dbReference>
<dbReference type="PANTHER" id="PTHR21581:SF6">
    <property type="entry name" value="TRAFFICKING PROTEIN PARTICLE COMPLEX SUBUNIT 12"/>
    <property type="match status" value="1"/>
</dbReference>
<reference evidence="11 12" key="1">
    <citation type="journal article" date="2017" name="G3 (Bethesda)">
        <title>The Physical Genome Mapping of Anopheles albimanus Corrected Scaffold Misassemblies and Identified Interarm Rearrangements in Genus Anopheles.</title>
        <authorList>
            <person name="Artemov G.N."/>
            <person name="Peery A.N."/>
            <person name="Jiang X."/>
            <person name="Tu Z."/>
            <person name="Stegniy V.N."/>
            <person name="Sharakhova M.V."/>
            <person name="Sharakhov I.V."/>
        </authorList>
    </citation>
    <scope>NUCLEOTIDE SEQUENCE [LARGE SCALE GENOMIC DNA]</scope>
    <source>
        <strain evidence="11 12">ALBI9_A</strain>
    </source>
</reference>
<dbReference type="PROSITE" id="PS51362">
    <property type="entry name" value="TGF_BETA_2"/>
    <property type="match status" value="1"/>
</dbReference>
<keyword evidence="12" id="KW-1185">Reference proteome</keyword>
<dbReference type="InterPro" id="IPR011990">
    <property type="entry name" value="TPR-like_helical_dom_sf"/>
</dbReference>
<evidence type="ECO:0000313" key="12">
    <source>
        <dbReference type="Proteomes" id="UP000069272"/>
    </source>
</evidence>
<dbReference type="VEuPathDB" id="VectorBase:AALB20_037958"/>
<keyword evidence="4" id="KW-0964">Secreted</keyword>
<dbReference type="CDD" id="cd13761">
    <property type="entry name" value="TGF_beta_BMP5_like"/>
    <property type="match status" value="1"/>
</dbReference>
<evidence type="ECO:0000259" key="10">
    <source>
        <dbReference type="PROSITE" id="PS51362"/>
    </source>
</evidence>
<dbReference type="FunFam" id="2.10.90.10:FF:000003">
    <property type="entry name" value="Bone morphogenetic protein 5"/>
    <property type="match status" value="1"/>
</dbReference>
<dbReference type="InterPro" id="IPR029034">
    <property type="entry name" value="Cystine-knot_cytokine"/>
</dbReference>
<dbReference type="Pfam" id="PF00688">
    <property type="entry name" value="TGFb_propeptide"/>
    <property type="match status" value="1"/>
</dbReference>
<dbReference type="GO" id="GO:0005794">
    <property type="term" value="C:Golgi apparatus"/>
    <property type="evidence" value="ECO:0007669"/>
    <property type="project" value="TreeGrafter"/>
</dbReference>
<dbReference type="AlphaFoldDB" id="A0A182FB81"/>
<evidence type="ECO:0000313" key="11">
    <source>
        <dbReference type="EnsemblMetazoa" id="AALB003762-PA"/>
    </source>
</evidence>
<dbReference type="InterPro" id="IPR001111">
    <property type="entry name" value="TGF-b_propeptide"/>
</dbReference>
<dbReference type="PANTHER" id="PTHR21581">
    <property type="entry name" value="D-ALANYL-D-ALANINE CARBOXYPEPTIDASE"/>
    <property type="match status" value="1"/>
</dbReference>
<dbReference type="Pfam" id="PF00019">
    <property type="entry name" value="TGF_beta"/>
    <property type="match status" value="1"/>
</dbReference>
<dbReference type="Proteomes" id="UP000069272">
    <property type="component" value="Chromosome 3R"/>
</dbReference>
<dbReference type="SUPFAM" id="SSF57501">
    <property type="entry name" value="Cystine-knot cytokines"/>
    <property type="match status" value="1"/>
</dbReference>
<sequence>MANNQKSEPNISKYFANDPPSCFDTLTADEDRSGGGAGGAVPDSFLSYDYLGTNVESRPYASVPDSLRDLWEPPRAHAAGAPLTVLTMPGVSVATDLTDPIQEAVGLLVDANEAQQRRLLLPDNVTQDERGLRELIENGCFRSAVNLTARLLTIKQQGFGHAGHAVKHSPHSLQLWFTRLALLVKLGQYEIARVEAEPFGTLSNPDVFYEFYHPDMHADRKGSMAPFAFRLLLADLPIYLGAPRVALDRLTELLAIVSQIKAYFDRAAVPHAKDAGELWTARENRVLHSIVNCALVVKDYGLVEQLLGRLTEASASNMQQQRTLLSAWGRIRLQCGDIMGAERKFAEARRLKEDKSSEVIDLIDRGLFAVAQNDFQGALALFQKASLLAPANTMLYNNMGVCLLYSGKLKEAISMYEGAIQRNPKPCLNESLLVNLSTLYELESNNAKEKKINLLKLVNRHRADLTVGLDVCLKLQAIRMRKIVCCVLFVNFIQVVLGSGFYIDNGIDQTVREKSIPLQERQEIEHEILELLGLPDRPNTQHVHPSLRKSAPQFLLNIYHKFTEESNGGRKRRKRSGTSDSSNLFTIADERAIGESDVIMSFLNKDSRSKLPKIHHRRGGHRLWFDTSEMAAGNDNQLLYASLRMFKNRSAFRPWDALISGRQIVVQASLIGGFDAAKDSHRLEYIAKQVIPYNYEGWVEINATQAMQRWIVEGVSNKGIFVELYYAESPRKLVLPHEVGLILSNKFGRYQPFLVGYCKGAELVKPVVHAVGKRSKRSLKRKGTRRTERVRNPFLQRYGGPGRHKNCQIQTLYVSFRDLNWQDWIIAPDGFGAYFCFGECNFPLNTHMNATNHALIQTLVHLMHPTRVPKPCCAPTKLNPISVLYHIDDANINLKKYKNMVVKSCGCL</sequence>
<evidence type="ECO:0000256" key="9">
    <source>
        <dbReference type="RuleBase" id="RU000354"/>
    </source>
</evidence>
<evidence type="ECO:0000256" key="8">
    <source>
        <dbReference type="ARBA" id="ARBA00023180"/>
    </source>
</evidence>
<dbReference type="SMART" id="SM00204">
    <property type="entry name" value="TGFB"/>
    <property type="match status" value="1"/>
</dbReference>
<evidence type="ECO:0000256" key="7">
    <source>
        <dbReference type="ARBA" id="ARBA00023157"/>
    </source>
</evidence>
<accession>A0A182FB81</accession>
<evidence type="ECO:0000256" key="2">
    <source>
        <dbReference type="ARBA" id="ARBA00006656"/>
    </source>
</evidence>
<comment type="subcellular location">
    <subcellularLocation>
        <location evidence="1">Secreted</location>
    </subcellularLocation>
</comment>
<dbReference type="Gene3D" id="2.10.90.10">
    <property type="entry name" value="Cystine-knot cytokines"/>
    <property type="match status" value="1"/>
</dbReference>
<dbReference type="VEuPathDB" id="VectorBase:AALB017438"/>
<protein>
    <recommendedName>
        <fullName evidence="10">TGF-beta family profile domain-containing protein</fullName>
    </recommendedName>
</protein>
<dbReference type="SUPFAM" id="SSF48452">
    <property type="entry name" value="TPR-like"/>
    <property type="match status" value="1"/>
</dbReference>
<comment type="similarity">
    <text evidence="2 9">Belongs to the TGF-beta family.</text>
</comment>
<evidence type="ECO:0000256" key="1">
    <source>
        <dbReference type="ARBA" id="ARBA00004613"/>
    </source>
</evidence>
<dbReference type="Gene3D" id="1.25.40.10">
    <property type="entry name" value="Tetratricopeptide repeat domain"/>
    <property type="match status" value="1"/>
</dbReference>
<keyword evidence="8" id="KW-0325">Glycoprotein</keyword>
<reference evidence="11" key="2">
    <citation type="submission" date="2022-08" db="UniProtKB">
        <authorList>
            <consortium name="EnsemblMetazoa"/>
        </authorList>
    </citation>
    <scope>IDENTIFICATION</scope>
    <source>
        <strain evidence="11">STECLA/ALBI9_A</strain>
    </source>
</reference>
<dbReference type="GO" id="GO:0005125">
    <property type="term" value="F:cytokine activity"/>
    <property type="evidence" value="ECO:0007669"/>
    <property type="project" value="UniProtKB-KW"/>
</dbReference>
<proteinExistence type="inferred from homology"/>
<dbReference type="GO" id="GO:0030008">
    <property type="term" value="C:TRAPP complex"/>
    <property type="evidence" value="ECO:0007669"/>
    <property type="project" value="TreeGrafter"/>
</dbReference>
<dbReference type="GO" id="GO:0032502">
    <property type="term" value="P:developmental process"/>
    <property type="evidence" value="ECO:0007669"/>
    <property type="project" value="UniProtKB-ARBA"/>
</dbReference>
<dbReference type="SMART" id="SM00028">
    <property type="entry name" value="TPR"/>
    <property type="match status" value="2"/>
</dbReference>
<keyword evidence="3" id="KW-0202">Cytokine</keyword>
<dbReference type="STRING" id="7167.A0A182FB81"/>
<evidence type="ECO:0000256" key="5">
    <source>
        <dbReference type="ARBA" id="ARBA00022729"/>
    </source>
</evidence>
<dbReference type="EnsemblMetazoa" id="AALB003762-RA">
    <property type="protein sequence ID" value="AALB003762-PA"/>
    <property type="gene ID" value="AALB003762"/>
</dbReference>
<dbReference type="InterPro" id="IPR001839">
    <property type="entry name" value="TGF-b_C"/>
</dbReference>
<dbReference type="GO" id="GO:0008083">
    <property type="term" value="F:growth factor activity"/>
    <property type="evidence" value="ECO:0007669"/>
    <property type="project" value="UniProtKB-KW"/>
</dbReference>
<feature type="domain" description="TGF-beta family profile" evidence="10">
    <location>
        <begin position="786"/>
        <end position="908"/>
    </location>
</feature>
<keyword evidence="5" id="KW-0732">Signal</keyword>
<dbReference type="GO" id="GO:0005615">
    <property type="term" value="C:extracellular space"/>
    <property type="evidence" value="ECO:0007669"/>
    <property type="project" value="UniProtKB-KW"/>
</dbReference>
<dbReference type="VEuPathDB" id="VectorBase:AALB20_027180"/>
<dbReference type="VEuPathDB" id="VectorBase:AALB017437"/>
<dbReference type="InterPro" id="IPR017948">
    <property type="entry name" value="TGFb_CS"/>
</dbReference>
<dbReference type="Gene3D" id="2.60.120.970">
    <property type="match status" value="1"/>
</dbReference>
<evidence type="ECO:0000256" key="4">
    <source>
        <dbReference type="ARBA" id="ARBA00022525"/>
    </source>
</evidence>